<gene>
    <name evidence="5" type="ORF">EZS28_005004</name>
</gene>
<dbReference type="Gene3D" id="2.60.40.2020">
    <property type="match status" value="1"/>
</dbReference>
<dbReference type="AlphaFoldDB" id="A0A5J4WYC6"/>
<evidence type="ECO:0000259" key="4">
    <source>
        <dbReference type="Pfam" id="PF09394"/>
    </source>
</evidence>
<dbReference type="InterPro" id="IPR018990">
    <property type="entry name" value="Prot_inh_I42_chagasin"/>
</dbReference>
<evidence type="ECO:0000313" key="6">
    <source>
        <dbReference type="Proteomes" id="UP000324800"/>
    </source>
</evidence>
<dbReference type="GO" id="GO:0004869">
    <property type="term" value="F:cysteine-type endopeptidase inhibitor activity"/>
    <property type="evidence" value="ECO:0007669"/>
    <property type="project" value="UniProtKB-KW"/>
</dbReference>
<dbReference type="PANTHER" id="PTHR36530:SF1">
    <property type="entry name" value="AMOEBIASIN-1"/>
    <property type="match status" value="1"/>
</dbReference>
<dbReference type="SUPFAM" id="SSF141066">
    <property type="entry name" value="ICP-like"/>
    <property type="match status" value="1"/>
</dbReference>
<name>A0A5J4WYC6_9EUKA</name>
<dbReference type="Pfam" id="PF09394">
    <property type="entry name" value="Inhibitor_I42"/>
    <property type="match status" value="1"/>
</dbReference>
<feature type="chain" id="PRO_5023880406" description="Proteinase inhibitor I42 chagasin domain-containing protein" evidence="3">
    <location>
        <begin position="16"/>
        <end position="128"/>
    </location>
</feature>
<sequence>MISFAILLVVMLTTSQQPPRERTQVKAKKDQAVLIDLPDTPSTGYRWELRTPLEEGSSILKFEESVYEAEEKQTNSRERKKVGGGGKRIFKFSSVNKGEIDLEFVRRRPWEKEAANEENTRVFHVVIE</sequence>
<dbReference type="InterPro" id="IPR036331">
    <property type="entry name" value="Chagasin-like_sf"/>
</dbReference>
<accession>A0A5J4WYC6</accession>
<feature type="domain" description="Proteinase inhibitor I42 chagasin" evidence="4">
    <location>
        <begin position="27"/>
        <end position="124"/>
    </location>
</feature>
<evidence type="ECO:0000256" key="1">
    <source>
        <dbReference type="ARBA" id="ARBA00022690"/>
    </source>
</evidence>
<organism evidence="5 6">
    <name type="scientific">Streblomastix strix</name>
    <dbReference type="NCBI Taxonomy" id="222440"/>
    <lineage>
        <taxon>Eukaryota</taxon>
        <taxon>Metamonada</taxon>
        <taxon>Preaxostyla</taxon>
        <taxon>Oxymonadida</taxon>
        <taxon>Streblomastigidae</taxon>
        <taxon>Streblomastix</taxon>
    </lineage>
</organism>
<keyword evidence="1" id="KW-0646">Protease inhibitor</keyword>
<reference evidence="5 6" key="1">
    <citation type="submission" date="2019-03" db="EMBL/GenBank/DDBJ databases">
        <title>Single cell metagenomics reveals metabolic interactions within the superorganism composed of flagellate Streblomastix strix and complex community of Bacteroidetes bacteria on its surface.</title>
        <authorList>
            <person name="Treitli S.C."/>
            <person name="Kolisko M."/>
            <person name="Husnik F."/>
            <person name="Keeling P."/>
            <person name="Hampl V."/>
        </authorList>
    </citation>
    <scope>NUCLEOTIDE SEQUENCE [LARGE SCALE GENOMIC DNA]</scope>
    <source>
        <strain evidence="5">ST1C</strain>
    </source>
</reference>
<dbReference type="Proteomes" id="UP000324800">
    <property type="component" value="Unassembled WGS sequence"/>
</dbReference>
<proteinExistence type="predicted"/>
<dbReference type="PANTHER" id="PTHR36530">
    <property type="entry name" value="INHIBITOR OF CYSTEINE PEPTIDASE"/>
    <property type="match status" value="1"/>
</dbReference>
<keyword evidence="3" id="KW-0732">Signal</keyword>
<keyword evidence="2" id="KW-0789">Thiol protease inhibitor</keyword>
<feature type="signal peptide" evidence="3">
    <location>
        <begin position="1"/>
        <end position="15"/>
    </location>
</feature>
<dbReference type="InterPro" id="IPR052781">
    <property type="entry name" value="Cys_protease_inhibitor_I42"/>
</dbReference>
<protein>
    <recommendedName>
        <fullName evidence="4">Proteinase inhibitor I42 chagasin domain-containing protein</fullName>
    </recommendedName>
</protein>
<evidence type="ECO:0000256" key="2">
    <source>
        <dbReference type="ARBA" id="ARBA00022704"/>
    </source>
</evidence>
<evidence type="ECO:0000256" key="3">
    <source>
        <dbReference type="SAM" id="SignalP"/>
    </source>
</evidence>
<evidence type="ECO:0000313" key="5">
    <source>
        <dbReference type="EMBL" id="KAA6399476.1"/>
    </source>
</evidence>
<dbReference type="EMBL" id="SNRW01000745">
    <property type="protein sequence ID" value="KAA6399476.1"/>
    <property type="molecule type" value="Genomic_DNA"/>
</dbReference>
<comment type="caution">
    <text evidence="5">The sequence shown here is derived from an EMBL/GenBank/DDBJ whole genome shotgun (WGS) entry which is preliminary data.</text>
</comment>